<dbReference type="Gene3D" id="2.40.50.100">
    <property type="match status" value="1"/>
</dbReference>
<dbReference type="InterPro" id="IPR003016">
    <property type="entry name" value="2-oxoA_DH_lipoyl-BS"/>
</dbReference>
<comment type="cofactor">
    <cofactor evidence="3">
        <name>(R)-lipoate</name>
        <dbReference type="ChEBI" id="CHEBI:83088"/>
    </cofactor>
    <text evidence="3">Binds 1 lipoyl cofactor covalently.</text>
</comment>
<organism evidence="5 6">
    <name type="scientific">Ochrobactrum vermis</name>
    <dbReference type="NCBI Taxonomy" id="1827297"/>
    <lineage>
        <taxon>Bacteria</taxon>
        <taxon>Pseudomonadati</taxon>
        <taxon>Pseudomonadota</taxon>
        <taxon>Alphaproteobacteria</taxon>
        <taxon>Hyphomicrobiales</taxon>
        <taxon>Brucellaceae</taxon>
        <taxon>Brucella/Ochrobactrum group</taxon>
        <taxon>Ochrobactrum</taxon>
    </lineage>
</organism>
<evidence type="ECO:0000256" key="3">
    <source>
        <dbReference type="HAMAP-Rule" id="MF_00272"/>
    </source>
</evidence>
<evidence type="ECO:0000313" key="5">
    <source>
        <dbReference type="EMBL" id="MEJ5021677.1"/>
    </source>
</evidence>
<reference evidence="5 6" key="1">
    <citation type="submission" date="2023-12" db="EMBL/GenBank/DDBJ databases">
        <title>Gut-associated functions are favored during microbiome assembly across C. elegans life.</title>
        <authorList>
            <person name="Zimmermann J."/>
        </authorList>
    </citation>
    <scope>NUCLEOTIDE SEQUENCE [LARGE SCALE GENOMIC DNA]</scope>
    <source>
        <strain evidence="5 6">MYb71</strain>
    </source>
</reference>
<accession>A0ABU8PI29</accession>
<feature type="domain" description="Lipoyl-binding" evidence="4">
    <location>
        <begin position="19"/>
        <end position="101"/>
    </location>
</feature>
<keyword evidence="2 3" id="KW-0450">Lipoyl</keyword>
<evidence type="ECO:0000256" key="2">
    <source>
        <dbReference type="ARBA" id="ARBA00022823"/>
    </source>
</evidence>
<dbReference type="InterPro" id="IPR011053">
    <property type="entry name" value="Single_hybrid_motif"/>
</dbReference>
<keyword evidence="6" id="KW-1185">Reference proteome</keyword>
<evidence type="ECO:0000256" key="1">
    <source>
        <dbReference type="ARBA" id="ARBA00009249"/>
    </source>
</evidence>
<dbReference type="SUPFAM" id="SSF51230">
    <property type="entry name" value="Single hybrid motif"/>
    <property type="match status" value="1"/>
</dbReference>
<evidence type="ECO:0000259" key="4">
    <source>
        <dbReference type="PROSITE" id="PS50968"/>
    </source>
</evidence>
<protein>
    <recommendedName>
        <fullName evidence="3">Glycine cleavage system H protein</fullName>
    </recommendedName>
</protein>
<dbReference type="PROSITE" id="PS00189">
    <property type="entry name" value="LIPOYL"/>
    <property type="match status" value="1"/>
</dbReference>
<dbReference type="NCBIfam" id="NF002270">
    <property type="entry name" value="PRK01202.1"/>
    <property type="match status" value="1"/>
</dbReference>
<dbReference type="PANTHER" id="PTHR11715">
    <property type="entry name" value="GLYCINE CLEAVAGE SYSTEM H PROTEIN"/>
    <property type="match status" value="1"/>
</dbReference>
<comment type="similarity">
    <text evidence="1 3">Belongs to the GcvH family.</text>
</comment>
<dbReference type="Proteomes" id="UP001375812">
    <property type="component" value="Unassembled WGS sequence"/>
</dbReference>
<dbReference type="CDD" id="cd06848">
    <property type="entry name" value="GCS_H"/>
    <property type="match status" value="1"/>
</dbReference>
<comment type="function">
    <text evidence="3">The glycine cleavage system catalyzes the degradation of glycine. The H protein shuttles the methylamine group of glycine from the P protein to the T protein.</text>
</comment>
<sequence>MANILFTEDHEWISVEGGVATVGITIHAQEQLGDLVFVDLPDVGRTVSKGEGIVVVESVKAASDVYAPVDGEVVEVNDAVSSDPALINQAAEGEGWLFKLKLSDEGQLSGLLDKAGYDKLVG</sequence>
<evidence type="ECO:0000313" key="6">
    <source>
        <dbReference type="Proteomes" id="UP001375812"/>
    </source>
</evidence>
<comment type="subunit">
    <text evidence="3">The glycine cleavage system is composed of four proteins: P, T, L and H.</text>
</comment>
<dbReference type="HAMAP" id="MF_00272">
    <property type="entry name" value="GcvH"/>
    <property type="match status" value="1"/>
</dbReference>
<dbReference type="InterPro" id="IPR017453">
    <property type="entry name" value="GCV_H_sub"/>
</dbReference>
<gene>
    <name evidence="3 5" type="primary">gcvH</name>
    <name evidence="5" type="ORF">WH297_18360</name>
</gene>
<dbReference type="Pfam" id="PF01597">
    <property type="entry name" value="GCV_H"/>
    <property type="match status" value="1"/>
</dbReference>
<dbReference type="InterPro" id="IPR033753">
    <property type="entry name" value="GCV_H/Fam206"/>
</dbReference>
<dbReference type="NCBIfam" id="TIGR00527">
    <property type="entry name" value="gcvH"/>
    <property type="match status" value="1"/>
</dbReference>
<comment type="caution">
    <text evidence="5">The sequence shown here is derived from an EMBL/GenBank/DDBJ whole genome shotgun (WGS) entry which is preliminary data.</text>
</comment>
<dbReference type="RefSeq" id="WP_105544088.1">
    <property type="nucleotide sequence ID" value="NZ_JBBGZH010000002.1"/>
</dbReference>
<dbReference type="PANTHER" id="PTHR11715:SF3">
    <property type="entry name" value="GLYCINE CLEAVAGE SYSTEM H PROTEIN-RELATED"/>
    <property type="match status" value="1"/>
</dbReference>
<dbReference type="EMBL" id="JBBGZH010000002">
    <property type="protein sequence ID" value="MEJ5021677.1"/>
    <property type="molecule type" value="Genomic_DNA"/>
</dbReference>
<dbReference type="InterPro" id="IPR002930">
    <property type="entry name" value="GCV_H"/>
</dbReference>
<dbReference type="InterPro" id="IPR000089">
    <property type="entry name" value="Biotin_lipoyl"/>
</dbReference>
<dbReference type="PROSITE" id="PS50968">
    <property type="entry name" value="BIOTINYL_LIPOYL"/>
    <property type="match status" value="1"/>
</dbReference>
<feature type="modified residue" description="N6-lipoyllysine" evidence="3">
    <location>
        <position position="60"/>
    </location>
</feature>
<proteinExistence type="inferred from homology"/>
<name>A0ABU8PI29_9HYPH</name>